<feature type="domain" description="Mannitol dehydrogenase C-terminal" evidence="4">
    <location>
        <begin position="290"/>
        <end position="481"/>
    </location>
</feature>
<dbReference type="SUPFAM" id="SSF48179">
    <property type="entry name" value="6-phosphogluconate dehydrogenase C-terminal domain-like"/>
    <property type="match status" value="1"/>
</dbReference>
<dbReference type="InterPro" id="IPR013118">
    <property type="entry name" value="Mannitol_DH_C"/>
</dbReference>
<dbReference type="InterPro" id="IPR013328">
    <property type="entry name" value="6PGD_dom2"/>
</dbReference>
<dbReference type="PROSITE" id="PS00974">
    <property type="entry name" value="MANNITOL_DHGENASE"/>
    <property type="match status" value="1"/>
</dbReference>
<protein>
    <submittedName>
        <fullName evidence="5">Fructuronate reductase</fullName>
    </submittedName>
</protein>
<dbReference type="GO" id="GO:0019594">
    <property type="term" value="P:mannitol metabolic process"/>
    <property type="evidence" value="ECO:0007669"/>
    <property type="project" value="InterPro"/>
</dbReference>
<evidence type="ECO:0000313" key="6">
    <source>
        <dbReference type="Proteomes" id="UP000198844"/>
    </source>
</evidence>
<dbReference type="PANTHER" id="PTHR43362:SF1">
    <property type="entry name" value="MANNITOL DEHYDROGENASE 2-RELATED"/>
    <property type="match status" value="1"/>
</dbReference>
<sequence>MISVATLPRLVRQALPTLQSHLLSPQWQEPRIGIVHLGIGNFHRAHQALYTEEAMLAAGGDWGICGVTLQGDVGKRDALMAQQGLYSVVERGPHGAKVTVVRALREVLAMPHDRAALFARLADPLVQIVSLTVTEKGYCRDPKTGEVALDDPAVAHDLANPLEPRTVPGILVAALRERRDSANGKPFTVLSCDNLSHNGAALRQVVCSFARQRDPGLADWIAAHVAFPSTMVDRIVPATTDAERVTVAHAIVYEDTVPVPCEPFRQWVIEDRFAAGRPAWEAVGAQLVEDVTPFELAKLRMLNGTHSTLAYLSMLGGFETIDAAISHPPMRNLIHAMMTEEIAPTLTMPASFDLAVYRDALLERYTNPALKHRCAQIAMDGSQKIPPRLLATIAARIGAGQPFTRLALAIAAWMMFLRGHADDGTRYEISDPLAGRLKTLVASADGEPQALMDALLTVREVFPEDLAALPEFRKTLRHALQLLHEHGARGAITALQ</sequence>
<proteinExistence type="predicted"/>
<organism evidence="5 6">
    <name type="scientific">Paraburkholderia aspalathi</name>
    <dbReference type="NCBI Taxonomy" id="1324617"/>
    <lineage>
        <taxon>Bacteria</taxon>
        <taxon>Pseudomonadati</taxon>
        <taxon>Pseudomonadota</taxon>
        <taxon>Betaproteobacteria</taxon>
        <taxon>Burkholderiales</taxon>
        <taxon>Burkholderiaceae</taxon>
        <taxon>Paraburkholderia</taxon>
    </lineage>
</organism>
<dbReference type="Pfam" id="PF08125">
    <property type="entry name" value="Mannitol_dh_C"/>
    <property type="match status" value="1"/>
</dbReference>
<dbReference type="RefSeq" id="WP_093634791.1">
    <property type="nucleotide sequence ID" value="NZ_FPBH01000007.1"/>
</dbReference>
<evidence type="ECO:0000259" key="4">
    <source>
        <dbReference type="Pfam" id="PF08125"/>
    </source>
</evidence>
<feature type="domain" description="Mannitol dehydrogenase N-terminal" evidence="3">
    <location>
        <begin position="33"/>
        <end position="281"/>
    </location>
</feature>
<dbReference type="Proteomes" id="UP000198844">
    <property type="component" value="Unassembled WGS sequence"/>
</dbReference>
<dbReference type="EMBL" id="FPBH01000007">
    <property type="protein sequence ID" value="SFU01534.1"/>
    <property type="molecule type" value="Genomic_DNA"/>
</dbReference>
<dbReference type="InterPro" id="IPR050988">
    <property type="entry name" value="Mannitol_DH/Oxidoreductase"/>
</dbReference>
<evidence type="ECO:0000256" key="1">
    <source>
        <dbReference type="ARBA" id="ARBA00023002"/>
    </source>
</evidence>
<name>A0A1I7CQ95_9BURK</name>
<dbReference type="Pfam" id="PF01232">
    <property type="entry name" value="Mannitol_dh"/>
    <property type="match status" value="1"/>
</dbReference>
<keyword evidence="1" id="KW-0560">Oxidoreductase</keyword>
<dbReference type="GO" id="GO:0016616">
    <property type="term" value="F:oxidoreductase activity, acting on the CH-OH group of donors, NAD or NADP as acceptor"/>
    <property type="evidence" value="ECO:0007669"/>
    <property type="project" value="TreeGrafter"/>
</dbReference>
<dbReference type="InterPro" id="IPR000669">
    <property type="entry name" value="Mannitol_DH"/>
</dbReference>
<dbReference type="PANTHER" id="PTHR43362">
    <property type="entry name" value="MANNITOL DEHYDROGENASE DSF1-RELATED"/>
    <property type="match status" value="1"/>
</dbReference>
<dbReference type="Gene3D" id="3.40.50.720">
    <property type="entry name" value="NAD(P)-binding Rossmann-like Domain"/>
    <property type="match status" value="1"/>
</dbReference>
<gene>
    <name evidence="5" type="ORF">SAMN05192563_1007129</name>
</gene>
<dbReference type="InterPro" id="IPR023027">
    <property type="entry name" value="Mannitol_DH_CS"/>
</dbReference>
<dbReference type="InterPro" id="IPR008927">
    <property type="entry name" value="6-PGluconate_DH-like_C_sf"/>
</dbReference>
<dbReference type="SUPFAM" id="SSF51735">
    <property type="entry name" value="NAD(P)-binding Rossmann-fold domains"/>
    <property type="match status" value="1"/>
</dbReference>
<accession>A0A1I7CQ95</accession>
<evidence type="ECO:0000313" key="5">
    <source>
        <dbReference type="EMBL" id="SFU01534.1"/>
    </source>
</evidence>
<evidence type="ECO:0000259" key="3">
    <source>
        <dbReference type="Pfam" id="PF01232"/>
    </source>
</evidence>
<dbReference type="AlphaFoldDB" id="A0A1I7CQ95"/>
<reference evidence="5 6" key="1">
    <citation type="submission" date="2016-10" db="EMBL/GenBank/DDBJ databases">
        <authorList>
            <person name="de Groot N.N."/>
        </authorList>
    </citation>
    <scope>NUCLEOTIDE SEQUENCE [LARGE SCALE GENOMIC DNA]</scope>
    <source>
        <strain evidence="5 6">LMG 27731</strain>
    </source>
</reference>
<dbReference type="InterPro" id="IPR013131">
    <property type="entry name" value="Mannitol_DH_N"/>
</dbReference>
<keyword evidence="2" id="KW-0520">NAD</keyword>
<dbReference type="InterPro" id="IPR036291">
    <property type="entry name" value="NAD(P)-bd_dom_sf"/>
</dbReference>
<dbReference type="OrthoDB" id="271711at2"/>
<dbReference type="PRINTS" id="PR00084">
    <property type="entry name" value="MTLDHDRGNASE"/>
</dbReference>
<evidence type="ECO:0000256" key="2">
    <source>
        <dbReference type="ARBA" id="ARBA00023027"/>
    </source>
</evidence>
<dbReference type="Gene3D" id="1.10.1040.10">
    <property type="entry name" value="N-(1-d-carboxylethyl)-l-norvaline Dehydrogenase, domain 2"/>
    <property type="match status" value="1"/>
</dbReference>